<proteinExistence type="predicted"/>
<organism evidence="1 2">
    <name type="scientific">Armillaria gallica</name>
    <name type="common">Bulbous honey fungus</name>
    <name type="synonym">Armillaria bulbosa</name>
    <dbReference type="NCBI Taxonomy" id="47427"/>
    <lineage>
        <taxon>Eukaryota</taxon>
        <taxon>Fungi</taxon>
        <taxon>Dikarya</taxon>
        <taxon>Basidiomycota</taxon>
        <taxon>Agaricomycotina</taxon>
        <taxon>Agaricomycetes</taxon>
        <taxon>Agaricomycetidae</taxon>
        <taxon>Agaricales</taxon>
        <taxon>Marasmiineae</taxon>
        <taxon>Physalacriaceae</taxon>
        <taxon>Armillaria</taxon>
    </lineage>
</organism>
<sequence length="100" mass="10798">MHRNSPVSALVPVVLFIGSSAPRNVGITSIIASLSLTITMQDFLRKSLLSNSPSVELGAWAALFQGDANFYNSYPNHRIVRGLLPEVFLTANSLDVGAKR</sequence>
<dbReference type="InParanoid" id="A0A2H3DIN9"/>
<gene>
    <name evidence="1" type="ORF">ARMGADRAFT_1014413</name>
</gene>
<dbReference type="EMBL" id="KZ293664">
    <property type="protein sequence ID" value="PBK90728.1"/>
    <property type="molecule type" value="Genomic_DNA"/>
</dbReference>
<reference evidence="2" key="1">
    <citation type="journal article" date="2017" name="Nat. Ecol. Evol.">
        <title>Genome expansion and lineage-specific genetic innovations in the forest pathogenic fungi Armillaria.</title>
        <authorList>
            <person name="Sipos G."/>
            <person name="Prasanna A.N."/>
            <person name="Walter M.C."/>
            <person name="O'Connor E."/>
            <person name="Balint B."/>
            <person name="Krizsan K."/>
            <person name="Kiss B."/>
            <person name="Hess J."/>
            <person name="Varga T."/>
            <person name="Slot J."/>
            <person name="Riley R."/>
            <person name="Boka B."/>
            <person name="Rigling D."/>
            <person name="Barry K."/>
            <person name="Lee J."/>
            <person name="Mihaltcheva S."/>
            <person name="LaButti K."/>
            <person name="Lipzen A."/>
            <person name="Waldron R."/>
            <person name="Moloney N.M."/>
            <person name="Sperisen C."/>
            <person name="Kredics L."/>
            <person name="Vagvoelgyi C."/>
            <person name="Patrignani A."/>
            <person name="Fitzpatrick D."/>
            <person name="Nagy I."/>
            <person name="Doyle S."/>
            <person name="Anderson J.B."/>
            <person name="Grigoriev I.V."/>
            <person name="Gueldener U."/>
            <person name="Muensterkoetter M."/>
            <person name="Nagy L.G."/>
        </authorList>
    </citation>
    <scope>NUCLEOTIDE SEQUENCE [LARGE SCALE GENOMIC DNA]</scope>
    <source>
        <strain evidence="2">Ar21-2</strain>
    </source>
</reference>
<protein>
    <submittedName>
        <fullName evidence="1">Uncharacterized protein</fullName>
    </submittedName>
</protein>
<accession>A0A2H3DIN9</accession>
<name>A0A2H3DIN9_ARMGA</name>
<keyword evidence="2" id="KW-1185">Reference proteome</keyword>
<evidence type="ECO:0000313" key="2">
    <source>
        <dbReference type="Proteomes" id="UP000217790"/>
    </source>
</evidence>
<dbReference type="AlphaFoldDB" id="A0A2H3DIN9"/>
<dbReference type="Proteomes" id="UP000217790">
    <property type="component" value="Unassembled WGS sequence"/>
</dbReference>
<evidence type="ECO:0000313" key="1">
    <source>
        <dbReference type="EMBL" id="PBK90728.1"/>
    </source>
</evidence>